<evidence type="ECO:0000259" key="1">
    <source>
        <dbReference type="Pfam" id="PF02518"/>
    </source>
</evidence>
<protein>
    <submittedName>
        <fullName evidence="2">Sensor histidine kinase</fullName>
    </submittedName>
</protein>
<accession>A0A3P1XB50</accession>
<comment type="caution">
    <text evidence="2">The sequence shown here is derived from an EMBL/GenBank/DDBJ whole genome shotgun (WGS) entry which is preliminary data.</text>
</comment>
<evidence type="ECO:0000313" key="3">
    <source>
        <dbReference type="Proteomes" id="UP000278609"/>
    </source>
</evidence>
<dbReference type="Pfam" id="PF02518">
    <property type="entry name" value="HATPase_c"/>
    <property type="match status" value="1"/>
</dbReference>
<dbReference type="Gene3D" id="3.30.565.10">
    <property type="entry name" value="Histidine kinase-like ATPase, C-terminal domain"/>
    <property type="match status" value="1"/>
</dbReference>
<dbReference type="SUPFAM" id="SSF55874">
    <property type="entry name" value="ATPase domain of HSP90 chaperone/DNA topoisomerase II/histidine kinase"/>
    <property type="match status" value="1"/>
</dbReference>
<reference evidence="2 3" key="1">
    <citation type="submission" date="2018-11" db="EMBL/GenBank/DDBJ databases">
        <title>Genomes From Bacteria Associated with the Canine Oral Cavity: a Test Case for Automated Genome-Based Taxonomic Assignment.</title>
        <authorList>
            <person name="Coil D.A."/>
            <person name="Jospin G."/>
            <person name="Darling A.E."/>
            <person name="Wallis C."/>
            <person name="Davis I.J."/>
            <person name="Harris S."/>
            <person name="Eisen J.A."/>
            <person name="Holcombe L.J."/>
            <person name="O'Flynn C."/>
        </authorList>
    </citation>
    <scope>NUCLEOTIDE SEQUENCE [LARGE SCALE GENOMIC DNA]</scope>
    <source>
        <strain evidence="2 3">OH2617_COT-023</strain>
    </source>
</reference>
<gene>
    <name evidence="2" type="ORF">EII40_14035</name>
</gene>
<organism evidence="2 3">
    <name type="scientific">Tannerella forsythia</name>
    <name type="common">Bacteroides forsythus</name>
    <dbReference type="NCBI Taxonomy" id="28112"/>
    <lineage>
        <taxon>Bacteria</taxon>
        <taxon>Pseudomonadati</taxon>
        <taxon>Bacteroidota</taxon>
        <taxon>Bacteroidia</taxon>
        <taxon>Bacteroidales</taxon>
        <taxon>Tannerellaceae</taxon>
        <taxon>Tannerella</taxon>
    </lineage>
</organism>
<dbReference type="EMBL" id="RQYS01000133">
    <property type="protein sequence ID" value="RRD56014.1"/>
    <property type="molecule type" value="Genomic_DNA"/>
</dbReference>
<dbReference type="InterPro" id="IPR036890">
    <property type="entry name" value="HATPase_C_sf"/>
</dbReference>
<evidence type="ECO:0000313" key="2">
    <source>
        <dbReference type="EMBL" id="RRD56014.1"/>
    </source>
</evidence>
<keyword evidence="2" id="KW-0418">Kinase</keyword>
<sequence>ISVKDSGTGMTEAQVETIRGGAVSGISSAGTQGEKGSGLGLIICKDFLCRNGSRLVIESRKGEGTRMSFEMNQINS</sequence>
<dbReference type="Proteomes" id="UP000278609">
    <property type="component" value="Unassembled WGS sequence"/>
</dbReference>
<dbReference type="RefSeq" id="WP_148091602.1">
    <property type="nucleotide sequence ID" value="NZ_RQYS01000133.1"/>
</dbReference>
<keyword evidence="2" id="KW-0808">Transferase</keyword>
<feature type="domain" description="Histidine kinase/HSP90-like ATPase" evidence="1">
    <location>
        <begin position="1"/>
        <end position="71"/>
    </location>
</feature>
<dbReference type="GO" id="GO:0016301">
    <property type="term" value="F:kinase activity"/>
    <property type="evidence" value="ECO:0007669"/>
    <property type="project" value="UniProtKB-KW"/>
</dbReference>
<name>A0A3P1XB50_TANFO</name>
<dbReference type="OrthoDB" id="9796457at2"/>
<dbReference type="InterPro" id="IPR003594">
    <property type="entry name" value="HATPase_dom"/>
</dbReference>
<dbReference type="AlphaFoldDB" id="A0A3P1XB50"/>
<feature type="non-terminal residue" evidence="2">
    <location>
        <position position="1"/>
    </location>
</feature>
<proteinExistence type="predicted"/>